<organism evidence="2 3">
    <name type="scientific">Peronospora matthiolae</name>
    <dbReference type="NCBI Taxonomy" id="2874970"/>
    <lineage>
        <taxon>Eukaryota</taxon>
        <taxon>Sar</taxon>
        <taxon>Stramenopiles</taxon>
        <taxon>Oomycota</taxon>
        <taxon>Peronosporomycetes</taxon>
        <taxon>Peronosporales</taxon>
        <taxon>Peronosporaceae</taxon>
        <taxon>Peronospora</taxon>
    </lineage>
</organism>
<reference evidence="2" key="1">
    <citation type="submission" date="2024-01" db="EMBL/GenBank/DDBJ databases">
        <authorList>
            <person name="Webb A."/>
        </authorList>
    </citation>
    <scope>NUCLEOTIDE SEQUENCE</scope>
    <source>
        <strain evidence="2">Pm1</strain>
    </source>
</reference>
<evidence type="ECO:0000313" key="2">
    <source>
        <dbReference type="EMBL" id="CAK7934714.1"/>
    </source>
</evidence>
<dbReference type="EMBL" id="CAKLBY020000217">
    <property type="protein sequence ID" value="CAK7934714.1"/>
    <property type="molecule type" value="Genomic_DNA"/>
</dbReference>
<feature type="domain" description="Retrovirus-related Pol polyprotein from transposon TNT 1-94-like beta-barrel" evidence="1">
    <location>
        <begin position="142"/>
        <end position="226"/>
    </location>
</feature>
<comment type="caution">
    <text evidence="2">The sequence shown here is derived from an EMBL/GenBank/DDBJ whole genome shotgun (WGS) entry which is preliminary data.</text>
</comment>
<evidence type="ECO:0000259" key="1">
    <source>
        <dbReference type="Pfam" id="PF22936"/>
    </source>
</evidence>
<protein>
    <recommendedName>
        <fullName evidence="1">Retrovirus-related Pol polyprotein from transposon TNT 1-94-like beta-barrel domain-containing protein</fullName>
    </recommendedName>
</protein>
<sequence>MEEMESAFSRSLTRAQVSEFCNRRKSISDTWPAHYLYLMAVRNATGVSASLVPESLVMHASPELRPAQTYEDNEKRAPRPVKAALAAATATARTETRVYNICSTVGHIARPCPSRPKIEDEEETPRWALASLVAGFLTEEDWIVDSGASTHLVKHSSMLYDWMECKDPTGVTMPDKSTLRVTRSGKARLRVKVDGETYWIELRNVNYAPKLSINLIFLGTLMLQGCCLADKNNKHAVMINDDVVIYVQIKQIVLVVDRGHVKQRASGLKDVVMYAIGESQPREATVQTGSLLSFHRRFGHLNYEDIE</sequence>
<dbReference type="Proteomes" id="UP001162060">
    <property type="component" value="Unassembled WGS sequence"/>
</dbReference>
<dbReference type="AlphaFoldDB" id="A0AAV1UIL7"/>
<dbReference type="InterPro" id="IPR054722">
    <property type="entry name" value="PolX-like_BBD"/>
</dbReference>
<dbReference type="Pfam" id="PF22936">
    <property type="entry name" value="Pol_BBD"/>
    <property type="match status" value="1"/>
</dbReference>
<accession>A0AAV1UIL7</accession>
<gene>
    <name evidence="2" type="ORF">PM001_LOCUS19864</name>
</gene>
<proteinExistence type="predicted"/>
<evidence type="ECO:0000313" key="3">
    <source>
        <dbReference type="Proteomes" id="UP001162060"/>
    </source>
</evidence>
<name>A0AAV1UIL7_9STRA</name>